<sequence>MRDGSTYNLAIETASRAGSLALGRGDALLATVDLPVQRRHRVGLLPGVATLCEAHGVTAEQLGEVYVSLGPGSFTGLRVAMASAVTLSVANASMRLVGVPTLDVLARNTPSEYASVAVCLNVKRGSAWCGVFVRHDDDWQATVEPGLRSMDELLAVSPRPTAVLGDPLPTLPDPLPTDVTVLPSELARPRAEAVWRLGRLLAQEGRYTASTALLPIYARPPEAVTLWDQRHRPTQASTGMNTKLETRN</sequence>
<feature type="domain" description="Gcp-like" evidence="1">
    <location>
        <begin position="36"/>
        <end position="154"/>
    </location>
</feature>
<dbReference type="InterPro" id="IPR000905">
    <property type="entry name" value="Gcp-like_dom"/>
</dbReference>
<organism evidence="2 3">
    <name type="scientific">Natronomicrosphaera hydrolytica</name>
    <dbReference type="NCBI Taxonomy" id="3242702"/>
    <lineage>
        <taxon>Bacteria</taxon>
        <taxon>Pseudomonadati</taxon>
        <taxon>Planctomycetota</taxon>
        <taxon>Phycisphaerae</taxon>
        <taxon>Phycisphaerales</taxon>
        <taxon>Phycisphaeraceae</taxon>
        <taxon>Natronomicrosphaera</taxon>
    </lineage>
</organism>
<dbReference type="Gene3D" id="3.30.420.40">
    <property type="match status" value="2"/>
</dbReference>
<gene>
    <name evidence="2" type="primary">tsaB</name>
    <name evidence="2" type="ORF">ACERK3_07640</name>
</gene>
<keyword evidence="2" id="KW-0012">Acyltransferase</keyword>
<dbReference type="InterPro" id="IPR022496">
    <property type="entry name" value="T6A_TsaB"/>
</dbReference>
<protein>
    <submittedName>
        <fullName evidence="2">tRNA (Adenosine(37)-N6)-threonylcarbamoyltransferase complex dimerization subunit type 1 TsaB</fullName>
        <ecNumber evidence="2">2.3.1.234</ecNumber>
    </submittedName>
</protein>
<dbReference type="InterPro" id="IPR043129">
    <property type="entry name" value="ATPase_NBD"/>
</dbReference>
<evidence type="ECO:0000313" key="3">
    <source>
        <dbReference type="Proteomes" id="UP001575105"/>
    </source>
</evidence>
<dbReference type="Pfam" id="PF00814">
    <property type="entry name" value="TsaD"/>
    <property type="match status" value="1"/>
</dbReference>
<dbReference type="NCBIfam" id="TIGR03725">
    <property type="entry name" value="T6A_YeaZ"/>
    <property type="match status" value="1"/>
</dbReference>
<name>A0ABV4U5Z5_9BACT</name>
<dbReference type="EMBL" id="JBGUBD010000004">
    <property type="protein sequence ID" value="MFA9478166.1"/>
    <property type="molecule type" value="Genomic_DNA"/>
</dbReference>
<comment type="caution">
    <text evidence="2">The sequence shown here is derived from an EMBL/GenBank/DDBJ whole genome shotgun (WGS) entry which is preliminary data.</text>
</comment>
<accession>A0ABV4U5Z5</accession>
<dbReference type="RefSeq" id="WP_425345093.1">
    <property type="nucleotide sequence ID" value="NZ_JBGUBD010000004.1"/>
</dbReference>
<evidence type="ECO:0000259" key="1">
    <source>
        <dbReference type="Pfam" id="PF00814"/>
    </source>
</evidence>
<proteinExistence type="predicted"/>
<dbReference type="SUPFAM" id="SSF53067">
    <property type="entry name" value="Actin-like ATPase domain"/>
    <property type="match status" value="2"/>
</dbReference>
<dbReference type="Proteomes" id="UP001575105">
    <property type="component" value="Unassembled WGS sequence"/>
</dbReference>
<keyword evidence="3" id="KW-1185">Reference proteome</keyword>
<keyword evidence="2" id="KW-0808">Transferase</keyword>
<dbReference type="EC" id="2.3.1.234" evidence="2"/>
<dbReference type="GO" id="GO:0061711">
    <property type="term" value="F:tRNA N(6)-L-threonylcarbamoyladenine synthase activity"/>
    <property type="evidence" value="ECO:0007669"/>
    <property type="project" value="UniProtKB-EC"/>
</dbReference>
<reference evidence="2 3" key="1">
    <citation type="submission" date="2024-08" db="EMBL/GenBank/DDBJ databases">
        <title>Whole-genome sequencing of halo(alkali)philic microorganisms from hypersaline lakes.</title>
        <authorList>
            <person name="Sorokin D.Y."/>
            <person name="Merkel A.Y."/>
            <person name="Messina E."/>
            <person name="Yakimov M."/>
        </authorList>
    </citation>
    <scope>NUCLEOTIDE SEQUENCE [LARGE SCALE GENOMIC DNA]</scope>
    <source>
        <strain evidence="2 3">AB-hyl4</strain>
    </source>
</reference>
<evidence type="ECO:0000313" key="2">
    <source>
        <dbReference type="EMBL" id="MFA9478166.1"/>
    </source>
</evidence>